<evidence type="ECO:0000259" key="6">
    <source>
        <dbReference type="PROSITE" id="PS51704"/>
    </source>
</evidence>
<dbReference type="SUPFAM" id="SSF48403">
    <property type="entry name" value="Ankyrin repeat"/>
    <property type="match status" value="1"/>
</dbReference>
<dbReference type="Proteomes" id="UP000053259">
    <property type="component" value="Unassembled WGS sequence"/>
</dbReference>
<dbReference type="InterPro" id="IPR004331">
    <property type="entry name" value="SPX_dom"/>
</dbReference>
<dbReference type="STRING" id="253628.A0A0D2B1F5"/>
<dbReference type="InterPro" id="IPR036770">
    <property type="entry name" value="Ankyrin_rpt-contain_sf"/>
</dbReference>
<dbReference type="PROSITE" id="PS50297">
    <property type="entry name" value="ANK_REP_REGION"/>
    <property type="match status" value="1"/>
</dbReference>
<gene>
    <name evidence="7" type="ORF">PV09_03715</name>
</gene>
<dbReference type="SUPFAM" id="SSF51695">
    <property type="entry name" value="PLC-like phosphodiesterases"/>
    <property type="match status" value="1"/>
</dbReference>
<evidence type="ECO:0000256" key="1">
    <source>
        <dbReference type="ARBA" id="ARBA00022737"/>
    </source>
</evidence>
<feature type="region of interest" description="Disordered" evidence="4">
    <location>
        <begin position="520"/>
        <end position="542"/>
    </location>
</feature>
<feature type="repeat" description="ANK" evidence="3">
    <location>
        <begin position="457"/>
        <end position="489"/>
    </location>
</feature>
<evidence type="ECO:0000259" key="5">
    <source>
        <dbReference type="PROSITE" id="PS51382"/>
    </source>
</evidence>
<dbReference type="CDD" id="cd14483">
    <property type="entry name" value="SPX_PHO81_NUC-2_like"/>
    <property type="match status" value="1"/>
</dbReference>
<dbReference type="FunCoup" id="A0A0D2B1F5">
    <property type="interactions" value="162"/>
</dbReference>
<dbReference type="AlphaFoldDB" id="A0A0D2B1F5"/>
<dbReference type="Pfam" id="PF03105">
    <property type="entry name" value="SPX"/>
    <property type="match status" value="2"/>
</dbReference>
<dbReference type="InParanoid" id="A0A0D2B1F5"/>
<dbReference type="SMART" id="SM00248">
    <property type="entry name" value="ANK"/>
    <property type="match status" value="7"/>
</dbReference>
<feature type="domain" description="SPX" evidence="5">
    <location>
        <begin position="1"/>
        <end position="163"/>
    </location>
</feature>
<dbReference type="PANTHER" id="PTHR23206">
    <property type="entry name" value="MASK PROTEIN"/>
    <property type="match status" value="1"/>
</dbReference>
<dbReference type="PROSITE" id="PS50088">
    <property type="entry name" value="ANK_REPEAT"/>
    <property type="match status" value="2"/>
</dbReference>
<evidence type="ECO:0000256" key="2">
    <source>
        <dbReference type="ARBA" id="ARBA00023043"/>
    </source>
</evidence>
<dbReference type="PANTHER" id="PTHR23206:SF8">
    <property type="entry name" value="ANKYRIN REPEAT AND KH DOMAIN-CONTAINING 1"/>
    <property type="match status" value="1"/>
</dbReference>
<dbReference type="HOGENOM" id="CLU_002842_1_0_1"/>
<accession>A0A0D2B1F5</accession>
<dbReference type="RefSeq" id="XP_016215033.1">
    <property type="nucleotide sequence ID" value="XM_016356944.1"/>
</dbReference>
<dbReference type="InterPro" id="IPR017946">
    <property type="entry name" value="PLC-like_Pdiesterase_TIM-brl"/>
</dbReference>
<keyword evidence="2 3" id="KW-0040">ANK repeat</keyword>
<feature type="repeat" description="ANK" evidence="3">
    <location>
        <begin position="322"/>
        <end position="348"/>
    </location>
</feature>
<dbReference type="PROSITE" id="PS51382">
    <property type="entry name" value="SPX"/>
    <property type="match status" value="1"/>
</dbReference>
<dbReference type="PROSITE" id="PS51704">
    <property type="entry name" value="GP_PDE"/>
    <property type="match status" value="1"/>
</dbReference>
<evidence type="ECO:0000313" key="7">
    <source>
        <dbReference type="EMBL" id="KIW05164.1"/>
    </source>
</evidence>
<dbReference type="Gene3D" id="1.25.40.20">
    <property type="entry name" value="Ankyrin repeat-containing domain"/>
    <property type="match status" value="2"/>
</dbReference>
<evidence type="ECO:0000256" key="3">
    <source>
        <dbReference type="PROSITE-ProRule" id="PRU00023"/>
    </source>
</evidence>
<dbReference type="VEuPathDB" id="FungiDB:PV09_03715"/>
<evidence type="ECO:0000256" key="4">
    <source>
        <dbReference type="SAM" id="MobiDB-lite"/>
    </source>
</evidence>
<evidence type="ECO:0000313" key="8">
    <source>
        <dbReference type="Proteomes" id="UP000053259"/>
    </source>
</evidence>
<name>A0A0D2B1F5_9PEZI</name>
<dbReference type="InterPro" id="IPR002110">
    <property type="entry name" value="Ankyrin_rpt"/>
</dbReference>
<dbReference type="GO" id="GO:0006629">
    <property type="term" value="P:lipid metabolic process"/>
    <property type="evidence" value="ECO:0007669"/>
    <property type="project" value="InterPro"/>
</dbReference>
<keyword evidence="1" id="KW-0677">Repeat</keyword>
<dbReference type="Pfam" id="PF12796">
    <property type="entry name" value="Ank_2"/>
    <property type="match status" value="2"/>
</dbReference>
<dbReference type="GeneID" id="27311688"/>
<dbReference type="Pfam" id="PF25329">
    <property type="entry name" value="C2_GDE1"/>
    <property type="match status" value="1"/>
</dbReference>
<proteinExistence type="predicted"/>
<dbReference type="InterPro" id="IPR051631">
    <property type="entry name" value="Ankyrin-KH/SAM_domain"/>
</dbReference>
<feature type="domain" description="GP-PDE" evidence="6">
    <location>
        <begin position="702"/>
        <end position="1008"/>
    </location>
</feature>
<evidence type="ECO:0008006" key="9">
    <source>
        <dbReference type="Google" id="ProtNLM"/>
    </source>
</evidence>
<reference evidence="7 8" key="1">
    <citation type="submission" date="2015-01" db="EMBL/GenBank/DDBJ databases">
        <title>The Genome Sequence of Ochroconis gallopava CBS43764.</title>
        <authorList>
            <consortium name="The Broad Institute Genomics Platform"/>
            <person name="Cuomo C."/>
            <person name="de Hoog S."/>
            <person name="Gorbushina A."/>
            <person name="Stielow B."/>
            <person name="Teixiera M."/>
            <person name="Abouelleil A."/>
            <person name="Chapman S.B."/>
            <person name="Priest M."/>
            <person name="Young S.K."/>
            <person name="Wortman J."/>
            <person name="Nusbaum C."/>
            <person name="Birren B."/>
        </authorList>
    </citation>
    <scope>NUCLEOTIDE SEQUENCE [LARGE SCALE GENOMIC DNA]</scope>
    <source>
        <strain evidence="7 8">CBS 43764</strain>
    </source>
</reference>
<dbReference type="OrthoDB" id="1577640at2759"/>
<protein>
    <recommendedName>
        <fullName evidence="9">SPX domain-containing protein</fullName>
    </recommendedName>
</protein>
<dbReference type="EMBL" id="KN847538">
    <property type="protein sequence ID" value="KIW05164.1"/>
    <property type="molecule type" value="Genomic_DNA"/>
</dbReference>
<keyword evidence="8" id="KW-1185">Reference proteome</keyword>
<dbReference type="InterPro" id="IPR057506">
    <property type="entry name" value="C2_GPCPD1"/>
</dbReference>
<organism evidence="7 8">
    <name type="scientific">Verruconis gallopava</name>
    <dbReference type="NCBI Taxonomy" id="253628"/>
    <lineage>
        <taxon>Eukaryota</taxon>
        <taxon>Fungi</taxon>
        <taxon>Dikarya</taxon>
        <taxon>Ascomycota</taxon>
        <taxon>Pezizomycotina</taxon>
        <taxon>Dothideomycetes</taxon>
        <taxon>Pleosporomycetidae</taxon>
        <taxon>Venturiales</taxon>
        <taxon>Sympoventuriaceae</taxon>
        <taxon>Verruconis</taxon>
    </lineage>
</organism>
<sequence length="1011" mass="112283">MKFGKTIQKRQLEIPEYAASFVDYKALKKLIKTLSATPVLPAQSHGVQDVQDPQASLQANKASFFFRLERELEKVNTFYLQKEAELRLRLTSLLDQKTSMQARQPPASKLSSRYIALEEGFRQFSSDLAKLQQFIEINQTAFSKILKKWDKASKQETKVIFLSRAVEVQPCFNRDVISELSDQATTNLLDFAAWAEGEKMHYILTNGDSEVVRPASQDEVDFDTQVFQAIAAGNLTVIQDWTARVGNLPDARQRITKAFLSSAEEAPEMALQLLLQTGQVDLNEIDEINQRNILHRAAISGRQVLLQIGIAGHVDVHAVDVYGRIPLHYACIRGSVDMVQALLAAGPDTVDTRDHDNFTPLIHAIVHSNLAVTQALLSANAKIDRLTEADHIPLNLACQHGSIDIVQELLRRKPQILPDAEGLYPQHLVARSAKSSPQLLLLLREYGLDLNQPDKLYQWTPIFHAASEGNVAVLQALLGCGVDPSILDEKGLSALYYATWEGHLDCMKLLAAQTDSILGKRKESQRTPQIPTLPPSRTPHAKAKEAIDIPPLILPSPIIPVRRYGHNFLESKTFVIINFGNLGYEAIQFYEENKYPAARLTISSKSSDLIPQNLLLPIQDDYKIISFQIDNVDTFTIEFDVYPTFGTRVIARAVASSKVFTEGTSSSGKWHLELLDPRLRAIGRVSFNFQVIKPYSGIPLEITHFAVYWKETDQKPHNASLITGSSLSGDYCRLYVQMTRDGVAILSPTWKLSTGVLQVPVNRLTHAEYLELGKLRDAPDTSGALDRLTSLLQESTSAAALPDIHELFANASMTLQEALNILPLEIHVELHVMFPSLKEETELGLGPTPNINTFADRLLTVVFEHARAMREKTDGYLRSIVFSSNNQDVCTALNWKQPNYPVLLCNSLEQSIEVSGVKSIPGLGRTTFSIKEAVQLAKNNNLMGIICSSKLLDLAPKISESIKTAGLVLISDVSADPESESARQQLGPPNDGVDGIFRSNGVLRFHDSINM</sequence>
<dbReference type="Gene3D" id="3.20.20.190">
    <property type="entry name" value="Phosphatidylinositol (PI) phosphodiesterase"/>
    <property type="match status" value="1"/>
</dbReference>
<dbReference type="InterPro" id="IPR030395">
    <property type="entry name" value="GP_PDE_dom"/>
</dbReference>
<dbReference type="GO" id="GO:0008081">
    <property type="term" value="F:phosphoric diester hydrolase activity"/>
    <property type="evidence" value="ECO:0007669"/>
    <property type="project" value="InterPro"/>
</dbReference>